<keyword evidence="3" id="KW-1185">Reference proteome</keyword>
<keyword evidence="1" id="KW-0472">Membrane</keyword>
<dbReference type="AlphaFoldDB" id="A0A1H7J1M7"/>
<dbReference type="Proteomes" id="UP000185766">
    <property type="component" value="Unassembled WGS sequence"/>
</dbReference>
<dbReference type="PROSITE" id="PS00409">
    <property type="entry name" value="PROKAR_NTER_METHYL"/>
    <property type="match status" value="1"/>
</dbReference>
<dbReference type="InterPro" id="IPR032092">
    <property type="entry name" value="PilW"/>
</dbReference>
<dbReference type="GO" id="GO:0043683">
    <property type="term" value="P:type IV pilus assembly"/>
    <property type="evidence" value="ECO:0007669"/>
    <property type="project" value="InterPro"/>
</dbReference>
<dbReference type="InterPro" id="IPR012902">
    <property type="entry name" value="N_methyl_site"/>
</dbReference>
<dbReference type="EMBL" id="FOAS01000004">
    <property type="protein sequence ID" value="SEK68112.1"/>
    <property type="molecule type" value="Genomic_DNA"/>
</dbReference>
<proteinExistence type="predicted"/>
<protein>
    <submittedName>
        <fullName evidence="2">Type IV pilus assembly protein PilW</fullName>
    </submittedName>
</protein>
<sequence length="325" mass="34853">MKQHRKQSGLSLIELMIALLIGSILLLGVLQLLSRTTSNDRVNNALARTQESARIAIEFIQRDARRANYLGCANANQPTADTPTSAQTAIETMLVATVTGTEGANGSDTLSLSYASNTGATLTNIANNGITFTPEVSHAANETFMFTDCTNVAVIKTNSSSNSTGSITSSGNEYDPRGINPYTQDNATGNSVPVTLWQMANASYSIRDTGRTNSNGDPIMGLFRNNDEIIEGAENLQILYGLASSPTTTRWVDADGLTAANSRQVYRIKVSIVVAYPDPLINAPNGNVLAVADLNNPTLAAANDGRLRRAFTSEIDIRNRQHLRN</sequence>
<evidence type="ECO:0000256" key="1">
    <source>
        <dbReference type="SAM" id="Phobius"/>
    </source>
</evidence>
<dbReference type="NCBIfam" id="TIGR02532">
    <property type="entry name" value="IV_pilin_GFxxxE"/>
    <property type="match status" value="1"/>
</dbReference>
<evidence type="ECO:0000313" key="2">
    <source>
        <dbReference type="EMBL" id="SEK68112.1"/>
    </source>
</evidence>
<organism evidence="2 3">
    <name type="scientific">Atopomonas hussainii</name>
    <dbReference type="NCBI Taxonomy" id="1429083"/>
    <lineage>
        <taxon>Bacteria</taxon>
        <taxon>Pseudomonadati</taxon>
        <taxon>Pseudomonadota</taxon>
        <taxon>Gammaproteobacteria</taxon>
        <taxon>Pseudomonadales</taxon>
        <taxon>Pseudomonadaceae</taxon>
        <taxon>Atopomonas</taxon>
    </lineage>
</organism>
<evidence type="ECO:0000313" key="3">
    <source>
        <dbReference type="Proteomes" id="UP000185766"/>
    </source>
</evidence>
<keyword evidence="1" id="KW-0812">Transmembrane</keyword>
<dbReference type="RefSeq" id="WP_074865869.1">
    <property type="nucleotide sequence ID" value="NZ_FOAS01000004.1"/>
</dbReference>
<accession>A0A1H7J1M7</accession>
<dbReference type="Pfam" id="PF16074">
    <property type="entry name" value="PilW"/>
    <property type="match status" value="1"/>
</dbReference>
<feature type="transmembrane region" description="Helical" evidence="1">
    <location>
        <begin position="12"/>
        <end position="33"/>
    </location>
</feature>
<reference evidence="2 3" key="1">
    <citation type="submission" date="2016-10" db="EMBL/GenBank/DDBJ databases">
        <authorList>
            <person name="de Groot N.N."/>
        </authorList>
    </citation>
    <scope>NUCLEOTIDE SEQUENCE [LARGE SCALE GENOMIC DNA]</scope>
    <source>
        <strain evidence="2 3">JCM 19513</strain>
    </source>
</reference>
<keyword evidence="1" id="KW-1133">Transmembrane helix</keyword>
<dbReference type="Pfam" id="PF07963">
    <property type="entry name" value="N_methyl"/>
    <property type="match status" value="1"/>
</dbReference>
<name>A0A1H7J1M7_9GAMM</name>
<gene>
    <name evidence="2" type="ORF">SAMN05216214_104132</name>
</gene>